<name>A0A448XIU0_9PLAT</name>
<proteinExistence type="predicted"/>
<evidence type="ECO:0000313" key="3">
    <source>
        <dbReference type="Proteomes" id="UP000784294"/>
    </source>
</evidence>
<dbReference type="Gene3D" id="3.30.1370.210">
    <property type="match status" value="1"/>
</dbReference>
<dbReference type="EMBL" id="CAAALY010255738">
    <property type="protein sequence ID" value="VEL37698.1"/>
    <property type="molecule type" value="Genomic_DNA"/>
</dbReference>
<gene>
    <name evidence="2" type="ORF">PXEA_LOCUS31138</name>
</gene>
<feature type="domain" description="Muscleblind-like CCCH zinc finger" evidence="1">
    <location>
        <begin position="145"/>
        <end position="180"/>
    </location>
</feature>
<organism evidence="2 3">
    <name type="scientific">Protopolystoma xenopodis</name>
    <dbReference type="NCBI Taxonomy" id="117903"/>
    <lineage>
        <taxon>Eukaryota</taxon>
        <taxon>Metazoa</taxon>
        <taxon>Spiralia</taxon>
        <taxon>Lophotrochozoa</taxon>
        <taxon>Platyhelminthes</taxon>
        <taxon>Monogenea</taxon>
        <taxon>Polyopisthocotylea</taxon>
        <taxon>Polystomatidea</taxon>
        <taxon>Polystomatidae</taxon>
        <taxon>Protopolystoma</taxon>
    </lineage>
</organism>
<dbReference type="AlphaFoldDB" id="A0A448XIU0"/>
<dbReference type="OrthoDB" id="6252503at2759"/>
<keyword evidence="3" id="KW-1185">Reference proteome</keyword>
<comment type="caution">
    <text evidence="2">The sequence shown here is derived from an EMBL/GenBank/DDBJ whole genome shotgun (WGS) entry which is preliminary data.</text>
</comment>
<protein>
    <recommendedName>
        <fullName evidence="1">Muscleblind-like CCCH zinc finger domain-containing protein</fullName>
    </recommendedName>
</protein>
<reference evidence="2" key="1">
    <citation type="submission" date="2018-11" db="EMBL/GenBank/DDBJ databases">
        <authorList>
            <consortium name="Pathogen Informatics"/>
        </authorList>
    </citation>
    <scope>NUCLEOTIDE SEQUENCE</scope>
</reference>
<evidence type="ECO:0000313" key="2">
    <source>
        <dbReference type="EMBL" id="VEL37698.1"/>
    </source>
</evidence>
<sequence>MTTGSVRVRRRSKRRQDWCKWPLCQPFRTSGVCPFGGPPAHNHASASSLSPVSQLAYSGAVGSEGANYETNNDALIPIAVTLQEGDAPSDLASRRVQFAQTTSERLQLPSLRQLQTTLNPIFFGRQACWNAHIEPNRKAYLTSDGQVRVCFDSMGLLQPRCRRNECAFFHPPKHIRDLIVARRHAQYLREKLSPTADSNEGSNKPMAPIADLGAHVCQPSHPLALSPPPISPLQTTSLPLPLTLPLPFPLPLQLPLSLPLPMPMPLPMPLSLTLPRPLTTIPLPPSILASLCQANMDTIAWQRQPDDSVTMATATNTVGLSPCLLSARIMPDGEAASARLSCLPVNSASAKPGLERLGHSSCSQFTNAQSVRQVGLHTSATTADVGGDTTHFSAMLPMTPQARSQPGLAESSFLASLPRLLLPSAEAVTSPAQSRRLGLYSAYPHPQLAAEPTADFASAVASSLTASNCLFSHEGSGLNAKTYSQLTRRTVASETSGGAGGTGIPMHQDLGCSELPVPMAILDQLSACLGLVISPPHVLPTSALGHQIAGLLTTNQSRHLYGASTSEHLQTQPDKAASAERQVCLLTDMGIQVKVD</sequence>
<dbReference type="Pfam" id="PF22628">
    <property type="entry name" value="zf-CCCH_10"/>
    <property type="match status" value="1"/>
</dbReference>
<evidence type="ECO:0000259" key="1">
    <source>
        <dbReference type="Pfam" id="PF22628"/>
    </source>
</evidence>
<accession>A0A448XIU0</accession>
<dbReference type="InterPro" id="IPR054429">
    <property type="entry name" value="Znf-CCCH_Muscleblind-like"/>
</dbReference>
<dbReference type="Proteomes" id="UP000784294">
    <property type="component" value="Unassembled WGS sequence"/>
</dbReference>